<evidence type="ECO:0000256" key="1">
    <source>
        <dbReference type="SAM" id="MobiDB-lite"/>
    </source>
</evidence>
<reference evidence="2" key="1">
    <citation type="submission" date="2023-04" db="EMBL/GenBank/DDBJ databases">
        <title>Colletotrichum limetticola genome sequence.</title>
        <authorList>
            <person name="Baroncelli R."/>
        </authorList>
    </citation>
    <scope>NUCLEOTIDE SEQUENCE</scope>
    <source>
        <strain evidence="2">KLA-Anderson</strain>
    </source>
</reference>
<dbReference type="EMBL" id="JARUPT010001004">
    <property type="protein sequence ID" value="KAK0367961.1"/>
    <property type="molecule type" value="Genomic_DNA"/>
</dbReference>
<sequence>MDFTATAQEIPVATPEEEKYESWTMQPDNPQAEFPRQRCISEPASSSSSPDDPKAVIEEPKTTWMNAQLRILIYFRGAFEFIEDLTKALDEQSEVLSRPITYYNQIGDPSVELHPVKARL</sequence>
<gene>
    <name evidence="2" type="ORF">CLIM01_14683</name>
</gene>
<name>A0ABQ9P8J8_9PEZI</name>
<comment type="caution">
    <text evidence="2">The sequence shown here is derived from an EMBL/GenBank/DDBJ whole genome shotgun (WGS) entry which is preliminary data.</text>
</comment>
<dbReference type="Proteomes" id="UP001169217">
    <property type="component" value="Unassembled WGS sequence"/>
</dbReference>
<feature type="region of interest" description="Disordered" evidence="1">
    <location>
        <begin position="1"/>
        <end position="57"/>
    </location>
</feature>
<evidence type="ECO:0000313" key="2">
    <source>
        <dbReference type="EMBL" id="KAK0367961.1"/>
    </source>
</evidence>
<proteinExistence type="predicted"/>
<keyword evidence="3" id="KW-1185">Reference proteome</keyword>
<evidence type="ECO:0000313" key="3">
    <source>
        <dbReference type="Proteomes" id="UP001169217"/>
    </source>
</evidence>
<organism evidence="2 3">
    <name type="scientific">Colletotrichum limetticola</name>
    <dbReference type="NCBI Taxonomy" id="1209924"/>
    <lineage>
        <taxon>Eukaryota</taxon>
        <taxon>Fungi</taxon>
        <taxon>Dikarya</taxon>
        <taxon>Ascomycota</taxon>
        <taxon>Pezizomycotina</taxon>
        <taxon>Sordariomycetes</taxon>
        <taxon>Hypocreomycetidae</taxon>
        <taxon>Glomerellales</taxon>
        <taxon>Glomerellaceae</taxon>
        <taxon>Colletotrichum</taxon>
        <taxon>Colletotrichum acutatum species complex</taxon>
    </lineage>
</organism>
<accession>A0ABQ9P8J8</accession>
<protein>
    <submittedName>
        <fullName evidence="2">Uncharacterized protein</fullName>
    </submittedName>
</protein>